<reference evidence="1" key="1">
    <citation type="submission" date="2023-10" db="EMBL/GenBank/DDBJ databases">
        <authorList>
            <person name="Chen Y."/>
            <person name="Shah S."/>
            <person name="Dougan E. K."/>
            <person name="Thang M."/>
            <person name="Chan C."/>
        </authorList>
    </citation>
    <scope>NUCLEOTIDE SEQUENCE [LARGE SCALE GENOMIC DNA]</scope>
</reference>
<protein>
    <submittedName>
        <fullName evidence="1">Uncharacterized protein</fullName>
    </submittedName>
</protein>
<gene>
    <name evidence="1" type="ORF">PCOR1329_LOCUS13861</name>
</gene>
<evidence type="ECO:0000313" key="1">
    <source>
        <dbReference type="EMBL" id="CAK0808198.1"/>
    </source>
</evidence>
<proteinExistence type="predicted"/>
<organism evidence="1 2">
    <name type="scientific">Prorocentrum cordatum</name>
    <dbReference type="NCBI Taxonomy" id="2364126"/>
    <lineage>
        <taxon>Eukaryota</taxon>
        <taxon>Sar</taxon>
        <taxon>Alveolata</taxon>
        <taxon>Dinophyceae</taxon>
        <taxon>Prorocentrales</taxon>
        <taxon>Prorocentraceae</taxon>
        <taxon>Prorocentrum</taxon>
    </lineage>
</organism>
<evidence type="ECO:0000313" key="2">
    <source>
        <dbReference type="Proteomes" id="UP001189429"/>
    </source>
</evidence>
<name>A0ABN9QPS5_9DINO</name>
<keyword evidence="2" id="KW-1185">Reference proteome</keyword>
<accession>A0ABN9QPS5</accession>
<sequence length="440" mass="47212">MADSDTIDVQKLPQNAQFKAMIEKGWAWEVVPSIIDELFPGFASVAQKALNAQNHIGTEVGEPETCMTLAAIANDPGMRQVEDGVARLLAKNDVTKVASKSKMAEANTAESILGEAMDIARGLDGIGAALQTFGQLFVSLSDPKGQTVTFDEWSKHAVSSGAAAAAKAKPSASSTAALSDHKDPTWIAKKAGYSVGCLVVQKDVAAQGLYAIFSIGQTVKLREAVNHDASRDAHTADITCEDLLQKWSISKAALSNQMDGDQQRPQQLYINRQKAALYRALLELDAKHVGKHKLTFWRKPDGVWTTSAIQQGQLTLVPAAPLISISATNSGSGISLGEHAIDKGAQVHFFVLPVSKPQDNDTNTQFDEAALVAAHWWVAPTYDKKQANMATSHVSHGGLMLPVLTNTTDIGPNVKLQMLAKPKAKEVPIHEQAVKKQKKA</sequence>
<comment type="caution">
    <text evidence="1">The sequence shown here is derived from an EMBL/GenBank/DDBJ whole genome shotgun (WGS) entry which is preliminary data.</text>
</comment>
<dbReference type="Proteomes" id="UP001189429">
    <property type="component" value="Unassembled WGS sequence"/>
</dbReference>
<dbReference type="EMBL" id="CAUYUJ010004113">
    <property type="protein sequence ID" value="CAK0808198.1"/>
    <property type="molecule type" value="Genomic_DNA"/>
</dbReference>